<evidence type="ECO:0000256" key="1">
    <source>
        <dbReference type="ARBA" id="ARBA00004123"/>
    </source>
</evidence>
<keyword evidence="13" id="KW-1185">Reference proteome</keyword>
<dbReference type="Gene3D" id="3.40.50.10130">
    <property type="match status" value="1"/>
</dbReference>
<dbReference type="EMBL" id="JADGJW010000052">
    <property type="protein sequence ID" value="KAJ3225805.1"/>
    <property type="molecule type" value="Genomic_DNA"/>
</dbReference>
<keyword evidence="5" id="KW-0227">DNA damage</keyword>
<dbReference type="SUPFAM" id="SSF52980">
    <property type="entry name" value="Restriction endonuclease-like"/>
    <property type="match status" value="1"/>
</dbReference>
<evidence type="ECO:0000256" key="9">
    <source>
        <dbReference type="ARBA" id="ARBA00023242"/>
    </source>
</evidence>
<protein>
    <recommendedName>
        <fullName evidence="11">ERCC4 domain-containing protein</fullName>
    </recommendedName>
</protein>
<evidence type="ECO:0000256" key="10">
    <source>
        <dbReference type="SAM" id="MobiDB-lite"/>
    </source>
</evidence>
<dbReference type="PANTHER" id="PTHR10150:SF0">
    <property type="entry name" value="DNA REPAIR ENDONUCLEASE XPF"/>
    <property type="match status" value="1"/>
</dbReference>
<evidence type="ECO:0000256" key="3">
    <source>
        <dbReference type="ARBA" id="ARBA00022722"/>
    </source>
</evidence>
<evidence type="ECO:0000313" key="12">
    <source>
        <dbReference type="EMBL" id="KAJ3225805.1"/>
    </source>
</evidence>
<dbReference type="SUPFAM" id="SSF47781">
    <property type="entry name" value="RuvA domain 2-like"/>
    <property type="match status" value="1"/>
</dbReference>
<dbReference type="GO" id="GO:0000712">
    <property type="term" value="P:resolution of meiotic recombination intermediates"/>
    <property type="evidence" value="ECO:0007669"/>
    <property type="project" value="TreeGrafter"/>
</dbReference>
<evidence type="ECO:0000256" key="6">
    <source>
        <dbReference type="ARBA" id="ARBA00022801"/>
    </source>
</evidence>
<name>A0AAD5Y0Y2_9FUNG</name>
<keyword evidence="7" id="KW-0238">DNA-binding</keyword>
<dbReference type="InterPro" id="IPR006166">
    <property type="entry name" value="ERCC4_domain"/>
</dbReference>
<evidence type="ECO:0000256" key="2">
    <source>
        <dbReference type="ARBA" id="ARBA00010015"/>
    </source>
</evidence>
<dbReference type="Gene3D" id="1.10.150.20">
    <property type="entry name" value="5' to 3' exonuclease, C-terminal subdomain"/>
    <property type="match status" value="1"/>
</dbReference>
<keyword evidence="3" id="KW-0540">Nuclease</keyword>
<evidence type="ECO:0000256" key="8">
    <source>
        <dbReference type="ARBA" id="ARBA00023204"/>
    </source>
</evidence>
<dbReference type="InterPro" id="IPR010994">
    <property type="entry name" value="RuvA_2-like"/>
</dbReference>
<keyword evidence="4" id="KW-0255">Endonuclease</keyword>
<keyword evidence="8" id="KW-0234">DNA repair</keyword>
<comment type="caution">
    <text evidence="12">The sequence shown here is derived from an EMBL/GenBank/DDBJ whole genome shotgun (WGS) entry which is preliminary data.</text>
</comment>
<feature type="region of interest" description="Disordered" evidence="10">
    <location>
        <begin position="353"/>
        <end position="372"/>
    </location>
</feature>
<keyword evidence="9" id="KW-0539">Nucleus</keyword>
<evidence type="ECO:0000259" key="11">
    <source>
        <dbReference type="SMART" id="SM00891"/>
    </source>
</evidence>
<gene>
    <name evidence="12" type="ORF">HK099_006203</name>
</gene>
<evidence type="ECO:0000256" key="4">
    <source>
        <dbReference type="ARBA" id="ARBA00022759"/>
    </source>
</evidence>
<dbReference type="GO" id="GO:1901255">
    <property type="term" value="P:nucleotide-excision repair involved in interstrand cross-link repair"/>
    <property type="evidence" value="ECO:0007669"/>
    <property type="project" value="TreeGrafter"/>
</dbReference>
<dbReference type="Pfam" id="PF02732">
    <property type="entry name" value="ERCC4"/>
    <property type="match status" value="1"/>
</dbReference>
<dbReference type="InterPro" id="IPR011335">
    <property type="entry name" value="Restrct_endonuc-II-like"/>
</dbReference>
<dbReference type="PANTHER" id="PTHR10150">
    <property type="entry name" value="DNA REPAIR ENDONUCLEASE XPF"/>
    <property type="match status" value="1"/>
</dbReference>
<reference evidence="12" key="1">
    <citation type="submission" date="2020-05" db="EMBL/GenBank/DDBJ databases">
        <title>Phylogenomic resolution of chytrid fungi.</title>
        <authorList>
            <person name="Stajich J.E."/>
            <person name="Amses K."/>
            <person name="Simmons R."/>
            <person name="Seto K."/>
            <person name="Myers J."/>
            <person name="Bonds A."/>
            <person name="Quandt C.A."/>
            <person name="Barry K."/>
            <person name="Liu P."/>
            <person name="Grigoriev I."/>
            <person name="Longcore J.E."/>
            <person name="James T.Y."/>
        </authorList>
    </citation>
    <scope>NUCLEOTIDE SEQUENCE</scope>
    <source>
        <strain evidence="12">JEL0476</strain>
    </source>
</reference>
<dbReference type="GO" id="GO:0000014">
    <property type="term" value="F:single-stranded DNA endodeoxyribonuclease activity"/>
    <property type="evidence" value="ECO:0007669"/>
    <property type="project" value="TreeGrafter"/>
</dbReference>
<comment type="similarity">
    <text evidence="2">Belongs to the XPF family.</text>
</comment>
<dbReference type="CDD" id="cd20078">
    <property type="entry name" value="XPF_nuclease_XPF_euk"/>
    <property type="match status" value="1"/>
</dbReference>
<feature type="domain" description="ERCC4" evidence="11">
    <location>
        <begin position="646"/>
        <end position="726"/>
    </location>
</feature>
<organism evidence="12 13">
    <name type="scientific">Clydaea vesicula</name>
    <dbReference type="NCBI Taxonomy" id="447962"/>
    <lineage>
        <taxon>Eukaryota</taxon>
        <taxon>Fungi</taxon>
        <taxon>Fungi incertae sedis</taxon>
        <taxon>Chytridiomycota</taxon>
        <taxon>Chytridiomycota incertae sedis</taxon>
        <taxon>Chytridiomycetes</taxon>
        <taxon>Lobulomycetales</taxon>
        <taxon>Lobulomycetaceae</taxon>
        <taxon>Clydaea</taxon>
    </lineage>
</organism>
<dbReference type="AlphaFoldDB" id="A0AAD5Y0Y2"/>
<dbReference type="Proteomes" id="UP001211065">
    <property type="component" value="Unassembled WGS sequence"/>
</dbReference>
<dbReference type="GO" id="GO:0000110">
    <property type="term" value="C:nucleotide-excision repair factor 1 complex"/>
    <property type="evidence" value="ECO:0007669"/>
    <property type="project" value="TreeGrafter"/>
</dbReference>
<proteinExistence type="inferred from homology"/>
<accession>A0AAD5Y0Y2</accession>
<dbReference type="SMART" id="SM00891">
    <property type="entry name" value="ERCC4"/>
    <property type="match status" value="1"/>
</dbReference>
<keyword evidence="6" id="KW-0378">Hydrolase</keyword>
<comment type="subcellular location">
    <subcellularLocation>
        <location evidence="1">Nucleus</location>
    </subcellularLocation>
</comment>
<evidence type="ECO:0000256" key="5">
    <source>
        <dbReference type="ARBA" id="ARBA00022763"/>
    </source>
</evidence>
<evidence type="ECO:0000313" key="13">
    <source>
        <dbReference type="Proteomes" id="UP001211065"/>
    </source>
</evidence>
<dbReference type="GO" id="GO:0000724">
    <property type="term" value="P:double-strand break repair via homologous recombination"/>
    <property type="evidence" value="ECO:0007669"/>
    <property type="project" value="TreeGrafter"/>
</dbReference>
<sequence length="879" mass="101677">MLNKVVPLPLVAGIMVNHAHRVSENSTEAFIIKLYKQENNLGFIKGFSSQPESFTNGIWKLEKTMKLLFVRKVFLWPRFHHLVNADLQQGQINLVELRVPLTRKMKDIQAALIECIKDCIGEIKRGNPSLDMDEFLIENSFFKSFDTIVKAHLDPVWHKISTKTKKLVTDLKTLRKLLTYLLNYDCVSFHSFLEALHSSNFVKTQYSFTAAESPWLLMDAAHTIFTSARERVYKKIPADGNATLTRTGNFLGVPMRNFDIILEEQPKWRVLKDIMFEIEKEKSTRKEEKKEIGKILIMAEEERTCVQLREILEDLDFTIIKTEKLEESDDTVFVINDFGDVEPEKEVKKQKLSVGGNRRRLRGGSNSNVRRPSIVKPKKHSKEDFYTKGSEKLLRRSIRNYFFWKTNLANITKNKDVNSKDNSNNLSMSLLKFAAQRRRVRVKNKNLEEPDIVDVATLNPEGIEEEDDNEVENIVEEFIISQQPANNQTDQSDEQMMEPVETVKENDFIIRRYATTSHSIIGGTSSNGDDDSRFLEDCNPMWIILYEPDVSFIRRLEVYKAANPDVYLKVFFMVYDNSVEEQKYLTKIRREKEAFEKLIKQKSMMAISLDTDGRVRHDEAEDFWDRLDNKDTRNAGGQREKNTPLSVVVDIREFQSSLPYSLFSQRLQLKPCTLEVGDYILTPEICVERKSIPDLIGSFRSGRLTVQCEAMSSHYKYPTLLIEFDQNQCFSLDGSGFVVFSLTGRQTKKELSNFDLQSKIILLSMTFPKLKIIWSAHSQATAEIFKDLKKKAEEPNVEQAMKIGVENTETLNSDFNPTPYDILRSLPGVNYKNYRLIMSKVPNLKTLAFLSEVELQKIIGDENGRKLFNYFRHDSRGTI</sequence>
<evidence type="ECO:0000256" key="7">
    <source>
        <dbReference type="ARBA" id="ARBA00023125"/>
    </source>
</evidence>
<dbReference type="GO" id="GO:0003697">
    <property type="term" value="F:single-stranded DNA binding"/>
    <property type="evidence" value="ECO:0007669"/>
    <property type="project" value="TreeGrafter"/>
</dbReference>
<dbReference type="InterPro" id="IPR047520">
    <property type="entry name" value="XPF_nuclease"/>
</dbReference>
<dbReference type="GO" id="GO:0003684">
    <property type="term" value="F:damaged DNA binding"/>
    <property type="evidence" value="ECO:0007669"/>
    <property type="project" value="TreeGrafter"/>
</dbReference>
<dbReference type="FunFam" id="3.40.50.10130:FF:000002">
    <property type="entry name" value="DNA repair endonuclease XPF"/>
    <property type="match status" value="1"/>
</dbReference>